<evidence type="ECO:0000313" key="9">
    <source>
        <dbReference type="Proteomes" id="UP000053239"/>
    </source>
</evidence>
<protein>
    <recommendedName>
        <fullName evidence="7">AP2/ERF domain-containing protein</fullName>
    </recommendedName>
</protein>
<evidence type="ECO:0000256" key="2">
    <source>
        <dbReference type="ARBA" id="ARBA00023015"/>
    </source>
</evidence>
<evidence type="ECO:0000256" key="1">
    <source>
        <dbReference type="ARBA" id="ARBA00004123"/>
    </source>
</evidence>
<proteinExistence type="predicted"/>
<feature type="compositionally biased region" description="Basic and acidic residues" evidence="6">
    <location>
        <begin position="94"/>
        <end position="111"/>
    </location>
</feature>
<evidence type="ECO:0000256" key="4">
    <source>
        <dbReference type="ARBA" id="ARBA00023163"/>
    </source>
</evidence>
<keyword evidence="2" id="KW-0805">Transcription regulation</keyword>
<dbReference type="GO" id="GO:0003677">
    <property type="term" value="F:DNA binding"/>
    <property type="evidence" value="ECO:0007669"/>
    <property type="project" value="UniProtKB-KW"/>
</dbReference>
<dbReference type="OrthoDB" id="332674at2759"/>
<dbReference type="Gene3D" id="1.20.5.2050">
    <property type="match status" value="1"/>
</dbReference>
<evidence type="ECO:0000256" key="3">
    <source>
        <dbReference type="ARBA" id="ARBA00023125"/>
    </source>
</evidence>
<organism evidence="8 9">
    <name type="scientific">Plasmodium vivax North Korean</name>
    <dbReference type="NCBI Taxonomy" id="1035514"/>
    <lineage>
        <taxon>Eukaryota</taxon>
        <taxon>Sar</taxon>
        <taxon>Alveolata</taxon>
        <taxon>Apicomplexa</taxon>
        <taxon>Aconoidasida</taxon>
        <taxon>Haemosporida</taxon>
        <taxon>Plasmodiidae</taxon>
        <taxon>Plasmodium</taxon>
        <taxon>Plasmodium (Plasmodium)</taxon>
    </lineage>
</organism>
<feature type="domain" description="AP2/ERF" evidence="7">
    <location>
        <begin position="189"/>
        <end position="240"/>
    </location>
</feature>
<feature type="non-terminal residue" evidence="8">
    <location>
        <position position="306"/>
    </location>
</feature>
<reference evidence="8 9" key="1">
    <citation type="submission" date="2011-09" db="EMBL/GenBank/DDBJ databases">
        <title>The Genome Sequence of Plasmodium vivax North Korean.</title>
        <authorList>
            <consortium name="The Broad Institute Genome Sequencing Platform"/>
            <consortium name="The Broad Institute Genome Sequencing Center for Infectious Disease"/>
            <person name="Neafsey D."/>
            <person name="Carlton J."/>
            <person name="Barnwell J."/>
            <person name="Collins W."/>
            <person name="Escalante A."/>
            <person name="Mullikin J."/>
            <person name="Saul A."/>
            <person name="Guigo R."/>
            <person name="Camara F."/>
            <person name="Young S.K."/>
            <person name="Zeng Q."/>
            <person name="Gargeya S."/>
            <person name="Fitzgerald M."/>
            <person name="Haas B."/>
            <person name="Abouelleil A."/>
            <person name="Alvarado L."/>
            <person name="Arachchi H.M."/>
            <person name="Berlin A."/>
            <person name="Brown A."/>
            <person name="Chapman S.B."/>
            <person name="Chen Z."/>
            <person name="Dunbar C."/>
            <person name="Freedman E."/>
            <person name="Gearin G."/>
            <person name="Gellesch M."/>
            <person name="Goldberg J."/>
            <person name="Griggs A."/>
            <person name="Gujja S."/>
            <person name="Heiman D."/>
            <person name="Howarth C."/>
            <person name="Larson L."/>
            <person name="Lui A."/>
            <person name="MacDonald P.J.P."/>
            <person name="Montmayeur A."/>
            <person name="Murphy C."/>
            <person name="Neiman D."/>
            <person name="Pearson M."/>
            <person name="Priest M."/>
            <person name="Roberts A."/>
            <person name="Saif S."/>
            <person name="Shea T."/>
            <person name="Shenoy N."/>
            <person name="Sisk P."/>
            <person name="Stolte C."/>
            <person name="Sykes S."/>
            <person name="Wortman J."/>
            <person name="Nusbaum C."/>
            <person name="Birren B."/>
        </authorList>
    </citation>
    <scope>NUCLEOTIDE SEQUENCE [LARGE SCALE GENOMIC DNA]</scope>
    <source>
        <strain evidence="8 9">North Korean</strain>
    </source>
</reference>
<name>A0A0J9WDS0_PLAVI</name>
<evidence type="ECO:0000256" key="5">
    <source>
        <dbReference type="ARBA" id="ARBA00023242"/>
    </source>
</evidence>
<dbReference type="Proteomes" id="UP000053239">
    <property type="component" value="Unassembled WGS sequence"/>
</dbReference>
<evidence type="ECO:0000313" key="8">
    <source>
        <dbReference type="EMBL" id="KMZ99393.1"/>
    </source>
</evidence>
<dbReference type="AlphaFoldDB" id="A0A0J9WDS0"/>
<dbReference type="EMBL" id="KQ235412">
    <property type="protein sequence ID" value="KMZ99393.1"/>
    <property type="molecule type" value="Genomic_DNA"/>
</dbReference>
<evidence type="ECO:0000256" key="6">
    <source>
        <dbReference type="SAM" id="MobiDB-lite"/>
    </source>
</evidence>
<keyword evidence="4" id="KW-0804">Transcription</keyword>
<keyword evidence="3" id="KW-0238">DNA-binding</keyword>
<dbReference type="InterPro" id="IPR001471">
    <property type="entry name" value="AP2/ERF_dom"/>
</dbReference>
<dbReference type="GO" id="GO:0005634">
    <property type="term" value="C:nucleus"/>
    <property type="evidence" value="ECO:0007669"/>
    <property type="project" value="UniProtKB-SubCell"/>
</dbReference>
<dbReference type="Pfam" id="PF00847">
    <property type="entry name" value="AP2"/>
    <property type="match status" value="1"/>
</dbReference>
<comment type="subcellular location">
    <subcellularLocation>
        <location evidence="1">Nucleus</location>
    </subcellularLocation>
</comment>
<feature type="region of interest" description="Disordered" evidence="6">
    <location>
        <begin position="140"/>
        <end position="167"/>
    </location>
</feature>
<sequence length="306" mass="35358">MKKDLSKRPVRARRKKTMNSFYYNSDYSNDLNSEESKGRMSFLKRGETSDGFETPGTSKAKEQRKYHDMYNHNQGVGNSSMMGDLRVSSIMPPENKKNEFFDDSNNLKDSSDNEKRIRIKNHRVQNEEMLSIKNEVKMEHTGSNNSIRADKGKGYNPGGNAPSKANCNRAKHLSNSSENNYAKMAEKLPHVVGVRFDKSQNRWLSGICINGRCINRYFPVYKYGFEEARRLAIQHRKNFETANLGHLKKQQGESKTSHLNLLNINSQIPNGFKDIQGKNKLIFKYLSYDSIQKEWVVTYDYDNKVL</sequence>
<feature type="compositionally biased region" description="Basic and acidic residues" evidence="6">
    <location>
        <begin position="59"/>
        <end position="70"/>
    </location>
</feature>
<accession>A0A0J9WDS0</accession>
<feature type="compositionally biased region" description="Polar residues" evidence="6">
    <location>
        <begin position="71"/>
        <end position="81"/>
    </location>
</feature>
<dbReference type="GO" id="GO:0003700">
    <property type="term" value="F:DNA-binding transcription factor activity"/>
    <property type="evidence" value="ECO:0007669"/>
    <property type="project" value="InterPro"/>
</dbReference>
<feature type="region of interest" description="Disordered" evidence="6">
    <location>
        <begin position="23"/>
        <end position="111"/>
    </location>
</feature>
<gene>
    <name evidence="8" type="ORF">PVNG_04189</name>
</gene>
<evidence type="ECO:0000259" key="7">
    <source>
        <dbReference type="Pfam" id="PF00847"/>
    </source>
</evidence>
<feature type="compositionally biased region" description="Basic and acidic residues" evidence="6">
    <location>
        <begin position="34"/>
        <end position="48"/>
    </location>
</feature>
<keyword evidence="5" id="KW-0539">Nucleus</keyword>